<name>A0ABW2YS45_9SPHI</name>
<dbReference type="Pfam" id="PF07715">
    <property type="entry name" value="Plug"/>
    <property type="match status" value="1"/>
</dbReference>
<evidence type="ECO:0000259" key="9">
    <source>
        <dbReference type="Pfam" id="PF07715"/>
    </source>
</evidence>
<evidence type="ECO:0000256" key="1">
    <source>
        <dbReference type="ARBA" id="ARBA00004571"/>
    </source>
</evidence>
<evidence type="ECO:0000256" key="4">
    <source>
        <dbReference type="ARBA" id="ARBA00022692"/>
    </source>
</evidence>
<dbReference type="Proteomes" id="UP001596958">
    <property type="component" value="Unassembled WGS sequence"/>
</dbReference>
<evidence type="ECO:0000256" key="3">
    <source>
        <dbReference type="ARBA" id="ARBA00022452"/>
    </source>
</evidence>
<dbReference type="InterPro" id="IPR037066">
    <property type="entry name" value="Plug_dom_sf"/>
</dbReference>
<dbReference type="InterPro" id="IPR008969">
    <property type="entry name" value="CarboxyPept-like_regulatory"/>
</dbReference>
<reference evidence="11" key="1">
    <citation type="journal article" date="2019" name="Int. J. Syst. Evol. Microbiol.">
        <title>The Global Catalogue of Microorganisms (GCM) 10K type strain sequencing project: providing services to taxonomists for standard genome sequencing and annotation.</title>
        <authorList>
            <consortium name="The Broad Institute Genomics Platform"/>
            <consortium name="The Broad Institute Genome Sequencing Center for Infectious Disease"/>
            <person name="Wu L."/>
            <person name="Ma J."/>
        </authorList>
    </citation>
    <scope>NUCLEOTIDE SEQUENCE [LARGE SCALE GENOMIC DNA]</scope>
    <source>
        <strain evidence="11">CCUG 63418</strain>
    </source>
</reference>
<keyword evidence="11" id="KW-1185">Reference proteome</keyword>
<keyword evidence="6 7" id="KW-0998">Cell outer membrane</keyword>
<dbReference type="PROSITE" id="PS52016">
    <property type="entry name" value="TONB_DEPENDENT_REC_3"/>
    <property type="match status" value="1"/>
</dbReference>
<proteinExistence type="inferred from homology"/>
<feature type="signal peptide" evidence="8">
    <location>
        <begin position="1"/>
        <end position="19"/>
    </location>
</feature>
<evidence type="ECO:0000256" key="5">
    <source>
        <dbReference type="ARBA" id="ARBA00023136"/>
    </source>
</evidence>
<comment type="subcellular location">
    <subcellularLocation>
        <location evidence="1 7">Cell outer membrane</location>
        <topology evidence="1 7">Multi-pass membrane protein</topology>
    </subcellularLocation>
</comment>
<gene>
    <name evidence="10" type="ORF">ACFQZS_03680</name>
</gene>
<dbReference type="NCBIfam" id="TIGR04057">
    <property type="entry name" value="SusC_RagA_signa"/>
    <property type="match status" value="1"/>
</dbReference>
<dbReference type="InterPro" id="IPR023996">
    <property type="entry name" value="TonB-dep_OMP_SusC/RagA"/>
</dbReference>
<comment type="similarity">
    <text evidence="7">Belongs to the TonB-dependent receptor family.</text>
</comment>
<dbReference type="Gene3D" id="2.170.130.10">
    <property type="entry name" value="TonB-dependent receptor, plug domain"/>
    <property type="match status" value="1"/>
</dbReference>
<evidence type="ECO:0000256" key="6">
    <source>
        <dbReference type="ARBA" id="ARBA00023237"/>
    </source>
</evidence>
<protein>
    <submittedName>
        <fullName evidence="10">SusC/RagA family TonB-linked outer membrane protein</fullName>
    </submittedName>
</protein>
<dbReference type="InterPro" id="IPR039426">
    <property type="entry name" value="TonB-dep_rcpt-like"/>
</dbReference>
<feature type="domain" description="TonB-dependent receptor plug" evidence="9">
    <location>
        <begin position="191"/>
        <end position="315"/>
    </location>
</feature>
<dbReference type="EMBL" id="JBHTHU010000001">
    <property type="protein sequence ID" value="MFD0749228.1"/>
    <property type="molecule type" value="Genomic_DNA"/>
</dbReference>
<keyword evidence="5 7" id="KW-0472">Membrane</keyword>
<dbReference type="Gene3D" id="2.60.40.1120">
    <property type="entry name" value="Carboxypeptidase-like, regulatory domain"/>
    <property type="match status" value="1"/>
</dbReference>
<dbReference type="Pfam" id="PF13715">
    <property type="entry name" value="CarbopepD_reg_2"/>
    <property type="match status" value="1"/>
</dbReference>
<evidence type="ECO:0000256" key="2">
    <source>
        <dbReference type="ARBA" id="ARBA00022448"/>
    </source>
</evidence>
<dbReference type="Gene3D" id="2.40.170.20">
    <property type="entry name" value="TonB-dependent receptor, beta-barrel domain"/>
    <property type="match status" value="1"/>
</dbReference>
<dbReference type="NCBIfam" id="TIGR04056">
    <property type="entry name" value="OMP_RagA_SusC"/>
    <property type="match status" value="1"/>
</dbReference>
<dbReference type="SUPFAM" id="SSF56935">
    <property type="entry name" value="Porins"/>
    <property type="match status" value="1"/>
</dbReference>
<organism evidence="10 11">
    <name type="scientific">Mucilaginibacter calamicampi</name>
    <dbReference type="NCBI Taxonomy" id="1302352"/>
    <lineage>
        <taxon>Bacteria</taxon>
        <taxon>Pseudomonadati</taxon>
        <taxon>Bacteroidota</taxon>
        <taxon>Sphingobacteriia</taxon>
        <taxon>Sphingobacteriales</taxon>
        <taxon>Sphingobacteriaceae</taxon>
        <taxon>Mucilaginibacter</taxon>
    </lineage>
</organism>
<keyword evidence="2 7" id="KW-0813">Transport</keyword>
<evidence type="ECO:0000313" key="11">
    <source>
        <dbReference type="Proteomes" id="UP001596958"/>
    </source>
</evidence>
<dbReference type="SUPFAM" id="SSF49464">
    <property type="entry name" value="Carboxypeptidase regulatory domain-like"/>
    <property type="match status" value="1"/>
</dbReference>
<feature type="chain" id="PRO_5046479202" evidence="8">
    <location>
        <begin position="20"/>
        <end position="1049"/>
    </location>
</feature>
<keyword evidence="4 7" id="KW-0812">Transmembrane</keyword>
<dbReference type="InterPro" id="IPR036942">
    <property type="entry name" value="Beta-barrel_TonB_sf"/>
</dbReference>
<keyword evidence="8" id="KW-0732">Signal</keyword>
<dbReference type="InterPro" id="IPR023997">
    <property type="entry name" value="TonB-dep_OMP_SusC/RagA_CS"/>
</dbReference>
<sequence length="1049" mass="115446">MYKFYLFLLLGLLSASAFAQQVSLSERNSPLSKVFDNISRQTGYDFLIATENLKLARPVTIHVSNEELRGVLDKIFAEQPLRFVLQEKMVVVSKKQLAPRVPARGTVRDTTGTPLGGAAIKVIGTSRGTLADSNGDFMIDADLGDDLEVSFIGYETVLRPVGSAAIRIVLQETNSRLNEIQVIGYGATTKRLNTGSLSAVKAADIEKQPVTNVLSALSGRMAGVFVQTTNGLPGGNVNIQVRGRGSLTAGTQPLFIIDGVPFESNPANYSVLSSSPVSGIISPLNSINPADIEEMTVLKDADATAIYGSRGANGVVLLTTKRGKAGTDRTDLSYTQGISRIANLPKLLSLPDYLAIRREAFANDNVAPTAANAPDLLVWDQNNGSDWARYLFGNTAGYRDLQARFSGGSAATVYTVSANYHGENNIITDLSRYTRGGLQASLRHVSANGRLEVQFSNVLTLDNNKSPNVQNSSSGIYLAPNFRMIDANGAYTLNSGNPLRDLNSTVKSNTGNVISNLVLNFRVNTDIQLKVSAGYNQTGQEQTQLFPLRSVQSGSNYAQFGQNSNRSFIVEPQLNYSKRIDAGLFSVLIGGTYQDRSSKNQFIKGSNYSNETLMENIASATTIDSRLNNRTDYKYLSAFARLTYNLKERYILNITARRDGSSRFGPGNRFGNFGSVGAAWLFSEESWVRSHLPLLSFGKLRASYGTTGNDQITDYQYLSTYSSPSLVYQGISVLRPSRIDNSDFHWETTRKLELALELGFLKDRILLNTNYYINRSGDQLVNYALPSTTGFIAYQANLPAVIQNTGLELELATVNIKAKDFRWTSAFNLTIPRNKLLSFQNFETSSYAENYELGYDISRVRGYRFLGVDPHTGAGLYADKDGRPSTTPYMNYTIGKTSPDLYGGFSNTLTWRALTLDIFFQFAKQMAYGGLRSSPGQTLNNYAFMVTRWQKPGDITSVPKPGTVANTFYLNSSANYFNSSYIRLKNISLAYELRPAWTQKLRLYLRAENILTFWNRNAAMLDPESGGYVVSQPNLPPVRSLVAGLQLTF</sequence>
<evidence type="ECO:0000313" key="10">
    <source>
        <dbReference type="EMBL" id="MFD0749228.1"/>
    </source>
</evidence>
<keyword evidence="3 7" id="KW-1134">Transmembrane beta strand</keyword>
<dbReference type="RefSeq" id="WP_377097404.1">
    <property type="nucleotide sequence ID" value="NZ_JBHTHU010000001.1"/>
</dbReference>
<dbReference type="InterPro" id="IPR012910">
    <property type="entry name" value="Plug_dom"/>
</dbReference>
<comment type="caution">
    <text evidence="10">The sequence shown here is derived from an EMBL/GenBank/DDBJ whole genome shotgun (WGS) entry which is preliminary data.</text>
</comment>
<evidence type="ECO:0000256" key="8">
    <source>
        <dbReference type="SAM" id="SignalP"/>
    </source>
</evidence>
<evidence type="ECO:0000256" key="7">
    <source>
        <dbReference type="PROSITE-ProRule" id="PRU01360"/>
    </source>
</evidence>
<accession>A0ABW2YS45</accession>